<dbReference type="Proteomes" id="UP000780721">
    <property type="component" value="Unassembled WGS sequence"/>
</dbReference>
<evidence type="ECO:0000313" key="1">
    <source>
        <dbReference type="EMBL" id="MBF1304453.1"/>
    </source>
</evidence>
<sequence length="84" mass="9528">FQIRDDILDEISSFSELGKPIHSDAEQEKTTALSLYGMEKAEAMVEQYTEEGRSLLQSLDKSTVDAEALEFLLSFSKYLCSRRS</sequence>
<dbReference type="InterPro" id="IPR000092">
    <property type="entry name" value="Polyprenyl_synt"/>
</dbReference>
<dbReference type="AlphaFoldDB" id="A0A930DVT8"/>
<evidence type="ECO:0000313" key="2">
    <source>
        <dbReference type="Proteomes" id="UP000780721"/>
    </source>
</evidence>
<reference evidence="1" key="1">
    <citation type="submission" date="2020-04" db="EMBL/GenBank/DDBJ databases">
        <title>Deep metagenomics examines the oral microbiome during advanced dental caries in children, revealing novel taxa and co-occurrences with host molecules.</title>
        <authorList>
            <person name="Baker J.L."/>
            <person name="Morton J.T."/>
            <person name="Dinis M."/>
            <person name="Alvarez R."/>
            <person name="Tran N.C."/>
            <person name="Knight R."/>
            <person name="Edlund A."/>
        </authorList>
    </citation>
    <scope>NUCLEOTIDE SEQUENCE</scope>
    <source>
        <strain evidence="1">JCVI_48_bin.5</strain>
    </source>
</reference>
<dbReference type="GO" id="GO:0004659">
    <property type="term" value="F:prenyltransferase activity"/>
    <property type="evidence" value="ECO:0007669"/>
    <property type="project" value="InterPro"/>
</dbReference>
<name>A0A930DVT8_9FIRM</name>
<dbReference type="EMBL" id="JABZRB010000013">
    <property type="protein sequence ID" value="MBF1304453.1"/>
    <property type="molecule type" value="Genomic_DNA"/>
</dbReference>
<accession>A0A930DVT8</accession>
<comment type="caution">
    <text evidence="1">The sequence shown here is derived from an EMBL/GenBank/DDBJ whole genome shotgun (WGS) entry which is preliminary data.</text>
</comment>
<proteinExistence type="predicted"/>
<dbReference type="InterPro" id="IPR008949">
    <property type="entry name" value="Isoprenoid_synthase_dom_sf"/>
</dbReference>
<protein>
    <submittedName>
        <fullName evidence="1">Polyprenyl synthetase family protein</fullName>
    </submittedName>
</protein>
<feature type="non-terminal residue" evidence="1">
    <location>
        <position position="1"/>
    </location>
</feature>
<dbReference type="GO" id="GO:0008299">
    <property type="term" value="P:isoprenoid biosynthetic process"/>
    <property type="evidence" value="ECO:0007669"/>
    <property type="project" value="InterPro"/>
</dbReference>
<dbReference type="Gene3D" id="1.10.600.10">
    <property type="entry name" value="Farnesyl Diphosphate Synthase"/>
    <property type="match status" value="1"/>
</dbReference>
<gene>
    <name evidence="1" type="ORF">HXM91_01010</name>
</gene>
<organism evidence="1 2">
    <name type="scientific">Oribacterium sinus</name>
    <dbReference type="NCBI Taxonomy" id="237576"/>
    <lineage>
        <taxon>Bacteria</taxon>
        <taxon>Bacillati</taxon>
        <taxon>Bacillota</taxon>
        <taxon>Clostridia</taxon>
        <taxon>Lachnospirales</taxon>
        <taxon>Lachnospiraceae</taxon>
        <taxon>Oribacterium</taxon>
    </lineage>
</organism>
<dbReference type="SUPFAM" id="SSF48576">
    <property type="entry name" value="Terpenoid synthases"/>
    <property type="match status" value="1"/>
</dbReference>
<dbReference type="Pfam" id="PF00348">
    <property type="entry name" value="polyprenyl_synt"/>
    <property type="match status" value="1"/>
</dbReference>